<keyword evidence="4" id="KW-1185">Reference proteome</keyword>
<feature type="region of interest" description="Disordered" evidence="1">
    <location>
        <begin position="30"/>
        <end position="60"/>
    </location>
</feature>
<feature type="chain" id="PRO_5002221951" evidence="2">
    <location>
        <begin position="20"/>
        <end position="88"/>
    </location>
</feature>
<dbReference type="OrthoDB" id="2678255at2759"/>
<evidence type="ECO:0000313" key="4">
    <source>
        <dbReference type="Proteomes" id="UP000053820"/>
    </source>
</evidence>
<organism evidence="3 4">
    <name type="scientific">Hydnomerulius pinastri MD-312</name>
    <dbReference type="NCBI Taxonomy" id="994086"/>
    <lineage>
        <taxon>Eukaryota</taxon>
        <taxon>Fungi</taxon>
        <taxon>Dikarya</taxon>
        <taxon>Basidiomycota</taxon>
        <taxon>Agaricomycotina</taxon>
        <taxon>Agaricomycetes</taxon>
        <taxon>Agaricomycetidae</taxon>
        <taxon>Boletales</taxon>
        <taxon>Boletales incertae sedis</taxon>
        <taxon>Leucogyrophana</taxon>
    </lineage>
</organism>
<dbReference type="EMBL" id="KN839853">
    <property type="protein sequence ID" value="KIJ62930.1"/>
    <property type="molecule type" value="Genomic_DNA"/>
</dbReference>
<dbReference type="Proteomes" id="UP000053820">
    <property type="component" value="Unassembled WGS sequence"/>
</dbReference>
<dbReference type="HOGENOM" id="CLU_2469379_0_0_1"/>
<accession>A0A0C9VXF8</accession>
<reference evidence="3 4" key="1">
    <citation type="submission" date="2014-04" db="EMBL/GenBank/DDBJ databases">
        <title>Evolutionary Origins and Diversification of the Mycorrhizal Mutualists.</title>
        <authorList>
            <consortium name="DOE Joint Genome Institute"/>
            <consortium name="Mycorrhizal Genomics Consortium"/>
            <person name="Kohler A."/>
            <person name="Kuo A."/>
            <person name="Nagy L.G."/>
            <person name="Floudas D."/>
            <person name="Copeland A."/>
            <person name="Barry K.W."/>
            <person name="Cichocki N."/>
            <person name="Veneault-Fourrey C."/>
            <person name="LaButti K."/>
            <person name="Lindquist E.A."/>
            <person name="Lipzen A."/>
            <person name="Lundell T."/>
            <person name="Morin E."/>
            <person name="Murat C."/>
            <person name="Riley R."/>
            <person name="Ohm R."/>
            <person name="Sun H."/>
            <person name="Tunlid A."/>
            <person name="Henrissat B."/>
            <person name="Grigoriev I.V."/>
            <person name="Hibbett D.S."/>
            <person name="Martin F."/>
        </authorList>
    </citation>
    <scope>NUCLEOTIDE SEQUENCE [LARGE SCALE GENOMIC DNA]</scope>
    <source>
        <strain evidence="3 4">MD-312</strain>
    </source>
</reference>
<sequence length="88" mass="9217">MRVSTVFFVLLSVASGISAAAIPELKRDSIQQRGSGYPPQGPPDNIEERSLPNYSPGGPPDYIAGRGLSGTLSDVFSRVTKGLQAAKA</sequence>
<gene>
    <name evidence="3" type="ORF">HYDPIDRAFT_30070</name>
</gene>
<dbReference type="AlphaFoldDB" id="A0A0C9VXF8"/>
<evidence type="ECO:0000313" key="3">
    <source>
        <dbReference type="EMBL" id="KIJ62930.1"/>
    </source>
</evidence>
<name>A0A0C9VXF8_9AGAM</name>
<protein>
    <submittedName>
        <fullName evidence="3">Uncharacterized protein</fullName>
    </submittedName>
</protein>
<proteinExistence type="predicted"/>
<evidence type="ECO:0000256" key="1">
    <source>
        <dbReference type="SAM" id="MobiDB-lite"/>
    </source>
</evidence>
<feature type="signal peptide" evidence="2">
    <location>
        <begin position="1"/>
        <end position="19"/>
    </location>
</feature>
<evidence type="ECO:0000256" key="2">
    <source>
        <dbReference type="SAM" id="SignalP"/>
    </source>
</evidence>
<keyword evidence="2" id="KW-0732">Signal</keyword>